<dbReference type="KEGG" id="psuf:A1sIA56_00230"/>
<evidence type="ECO:0000313" key="2">
    <source>
        <dbReference type="EMBL" id="ASY15376.1"/>
    </source>
</evidence>
<dbReference type="Gene3D" id="3.90.550.10">
    <property type="entry name" value="Spore Coat Polysaccharide Biosynthesis Protein SpsA, Chain A"/>
    <property type="match status" value="1"/>
</dbReference>
<dbReference type="GO" id="GO:0016740">
    <property type="term" value="F:transferase activity"/>
    <property type="evidence" value="ECO:0007669"/>
    <property type="project" value="UniProtKB-KW"/>
</dbReference>
<name>A0A249KF60_9ACTN</name>
<keyword evidence="2" id="KW-0808">Transferase</keyword>
<dbReference type="InterPro" id="IPR029044">
    <property type="entry name" value="Nucleotide-diphossugar_trans"/>
</dbReference>
<dbReference type="OrthoDB" id="8549922at2"/>
<feature type="domain" description="Glycosyltransferase 2-like" evidence="1">
    <location>
        <begin position="30"/>
        <end position="140"/>
    </location>
</feature>
<dbReference type="AlphaFoldDB" id="A0A249KF60"/>
<evidence type="ECO:0000313" key="3">
    <source>
        <dbReference type="Proteomes" id="UP000217215"/>
    </source>
</evidence>
<protein>
    <submittedName>
        <fullName evidence="2">Glycosyltransferase</fullName>
    </submittedName>
</protein>
<reference evidence="2 3" key="1">
    <citation type="submission" date="2016-07" db="EMBL/GenBank/DDBJ databases">
        <title>High microdiversification within the ubiquitous acI lineage of Actinobacteria.</title>
        <authorList>
            <person name="Neuenschwander S.M."/>
            <person name="Salcher M."/>
            <person name="Ghai R."/>
            <person name="Pernthaler J."/>
        </authorList>
    </citation>
    <scope>NUCLEOTIDE SEQUENCE [LARGE SCALE GENOMIC DNA]</scope>
    <source>
        <strain evidence="2">MMS-IA-56</strain>
    </source>
</reference>
<sequence>MSQENSMPLLTAIVPVTRMAGRLERMKSWLEDVSQLDLEVIIVHDKQDEVTGIEIIALCNSLNNPNVHLIEKYSGSPGLARNVGLSMSSGAWICFWDCDDLPLPEKILGVVSELDKQTEIVIGQFELVDNLSEKSKYLSRSKTLSDLVLNPGIWRMVFKSGLIRNSEFTKFHLGEDQLFLLQHGPENRRILFTDEVFYKYFQGVPDQLTSQKNKIGDLFEVCKITSANLIDRKNEDQDFAILVLSKNALTCIKEGLPGLKVLTMRLFFATIARSSWKTKLLLTVAPIRIVGRILHERT</sequence>
<dbReference type="Proteomes" id="UP000217215">
    <property type="component" value="Chromosome"/>
</dbReference>
<dbReference type="CDD" id="cd00761">
    <property type="entry name" value="Glyco_tranf_GTA_type"/>
    <property type="match status" value="1"/>
</dbReference>
<accession>A0A249KF60</accession>
<dbReference type="RefSeq" id="WP_095672971.1">
    <property type="nucleotide sequence ID" value="NZ_CP016773.1"/>
</dbReference>
<evidence type="ECO:0000259" key="1">
    <source>
        <dbReference type="Pfam" id="PF00535"/>
    </source>
</evidence>
<gene>
    <name evidence="2" type="ORF">A1sIA56_00230</name>
</gene>
<dbReference type="Pfam" id="PF00535">
    <property type="entry name" value="Glycos_transf_2"/>
    <property type="match status" value="1"/>
</dbReference>
<keyword evidence="3" id="KW-1185">Reference proteome</keyword>
<organism evidence="2 3">
    <name type="scientific">Candidatus Planktophila sulfonica</name>
    <dbReference type="NCBI Taxonomy" id="1884904"/>
    <lineage>
        <taxon>Bacteria</taxon>
        <taxon>Bacillati</taxon>
        <taxon>Actinomycetota</taxon>
        <taxon>Actinomycetes</taxon>
        <taxon>Candidatus Nanopelagicales</taxon>
        <taxon>Candidatus Nanopelagicaceae</taxon>
        <taxon>Candidatus Planktophila</taxon>
    </lineage>
</organism>
<dbReference type="InterPro" id="IPR001173">
    <property type="entry name" value="Glyco_trans_2-like"/>
</dbReference>
<dbReference type="SUPFAM" id="SSF53448">
    <property type="entry name" value="Nucleotide-diphospho-sugar transferases"/>
    <property type="match status" value="1"/>
</dbReference>
<proteinExistence type="predicted"/>
<dbReference type="EMBL" id="CP016773">
    <property type="protein sequence ID" value="ASY15376.1"/>
    <property type="molecule type" value="Genomic_DNA"/>
</dbReference>